<reference evidence="2 3" key="1">
    <citation type="submission" date="2009-01" db="EMBL/GenBank/DDBJ databases">
        <authorList>
            <person name="Fulton L."/>
            <person name="Clifton S."/>
            <person name="Fulton B."/>
            <person name="Xu J."/>
            <person name="Minx P."/>
            <person name="Pepin K.H."/>
            <person name="Johnson M."/>
            <person name="Bhonagiri V."/>
            <person name="Nash W.E."/>
            <person name="Mardis E.R."/>
            <person name="Wilson R.K."/>
        </authorList>
    </citation>
    <scope>NUCLEOTIDE SEQUENCE [LARGE SCALE GENOMIC DNA]</scope>
    <source>
        <strain evidence="2 3">DSM 5476</strain>
    </source>
</reference>
<name>C0E9H4_9FIRM</name>
<organism evidence="2 3">
    <name type="scientific">[Clostridium] methylpentosum DSM 5476</name>
    <dbReference type="NCBI Taxonomy" id="537013"/>
    <lineage>
        <taxon>Bacteria</taxon>
        <taxon>Bacillati</taxon>
        <taxon>Bacillota</taxon>
        <taxon>Clostridia</taxon>
        <taxon>Eubacteriales</taxon>
        <taxon>Oscillospiraceae</taxon>
        <taxon>Oscillospiraceae incertae sedis</taxon>
    </lineage>
</organism>
<keyword evidence="1" id="KW-1133">Transmembrane helix</keyword>
<dbReference type="EMBL" id="ACEC01000020">
    <property type="protein sequence ID" value="EEG31884.1"/>
    <property type="molecule type" value="Genomic_DNA"/>
</dbReference>
<feature type="transmembrane region" description="Helical" evidence="1">
    <location>
        <begin position="6"/>
        <end position="27"/>
    </location>
</feature>
<evidence type="ECO:0000256" key="1">
    <source>
        <dbReference type="SAM" id="Phobius"/>
    </source>
</evidence>
<evidence type="ECO:0000313" key="2">
    <source>
        <dbReference type="EMBL" id="EEG31884.1"/>
    </source>
</evidence>
<comment type="caution">
    <text evidence="2">The sequence shown here is derived from an EMBL/GenBank/DDBJ whole genome shotgun (WGS) entry which is preliminary data.</text>
</comment>
<keyword evidence="1" id="KW-0472">Membrane</keyword>
<gene>
    <name evidence="2" type="ORF">CLOSTMETH_00473</name>
</gene>
<sequence length="41" mass="4910">MKEFELTVHFLSYFLILSYFINTMPLIMQTESKTLNPNLLK</sequence>
<dbReference type="AlphaFoldDB" id="C0E9H4"/>
<keyword evidence="1" id="KW-0812">Transmembrane</keyword>
<dbReference type="Proteomes" id="UP000003340">
    <property type="component" value="Unassembled WGS sequence"/>
</dbReference>
<keyword evidence="3" id="KW-1185">Reference proteome</keyword>
<protein>
    <submittedName>
        <fullName evidence="2">Uncharacterized protein</fullName>
    </submittedName>
</protein>
<reference evidence="2 3" key="2">
    <citation type="submission" date="2009-02" db="EMBL/GenBank/DDBJ databases">
        <title>Draft genome sequence of Clostridium methylpentosum (DSM 5476).</title>
        <authorList>
            <person name="Sudarsanam P."/>
            <person name="Ley R."/>
            <person name="Guruge J."/>
            <person name="Turnbaugh P.J."/>
            <person name="Mahowald M."/>
            <person name="Liep D."/>
            <person name="Gordon J."/>
        </authorList>
    </citation>
    <scope>NUCLEOTIDE SEQUENCE [LARGE SCALE GENOMIC DNA]</scope>
    <source>
        <strain evidence="2 3">DSM 5476</strain>
    </source>
</reference>
<dbReference type="STRING" id="537013.CLOSTMETH_00473"/>
<dbReference type="HOGENOM" id="CLU_3268093_0_0_9"/>
<proteinExistence type="predicted"/>
<accession>C0E9H4</accession>
<evidence type="ECO:0000313" key="3">
    <source>
        <dbReference type="Proteomes" id="UP000003340"/>
    </source>
</evidence>